<dbReference type="CDD" id="cd00090">
    <property type="entry name" value="HTH_ARSR"/>
    <property type="match status" value="1"/>
</dbReference>
<dbReference type="Pfam" id="PF01638">
    <property type="entry name" value="HxlR"/>
    <property type="match status" value="1"/>
</dbReference>
<reference evidence="5 6" key="1">
    <citation type="submission" date="2018-05" db="EMBL/GenBank/DDBJ databases">
        <title>Spiribacter halobius sp. nov., a moderately halophilic bacterium isolated from marine solar saltern.</title>
        <authorList>
            <person name="Zheng W.-S."/>
            <person name="Lu D.-C."/>
            <person name="Du Z.-J."/>
        </authorList>
    </citation>
    <scope>NUCLEOTIDE SEQUENCE [LARGE SCALE GENOMIC DNA]</scope>
    <source>
        <strain evidence="5 6">E85</strain>
    </source>
</reference>
<keyword evidence="6" id="KW-1185">Reference proteome</keyword>
<dbReference type="PANTHER" id="PTHR33204">
    <property type="entry name" value="TRANSCRIPTIONAL REGULATOR, MARR FAMILY"/>
    <property type="match status" value="1"/>
</dbReference>
<evidence type="ECO:0000259" key="4">
    <source>
        <dbReference type="PROSITE" id="PS51118"/>
    </source>
</evidence>
<keyword evidence="1" id="KW-0805">Transcription regulation</keyword>
<proteinExistence type="predicted"/>
<evidence type="ECO:0000313" key="6">
    <source>
        <dbReference type="Proteomes" id="UP000245474"/>
    </source>
</evidence>
<dbReference type="Proteomes" id="UP000245474">
    <property type="component" value="Unassembled WGS sequence"/>
</dbReference>
<dbReference type="InterPro" id="IPR036390">
    <property type="entry name" value="WH_DNA-bd_sf"/>
</dbReference>
<organism evidence="5 6">
    <name type="scientific">Sediminicurvatus halobius</name>
    <dbReference type="NCBI Taxonomy" id="2182432"/>
    <lineage>
        <taxon>Bacteria</taxon>
        <taxon>Pseudomonadati</taxon>
        <taxon>Pseudomonadota</taxon>
        <taxon>Gammaproteobacteria</taxon>
        <taxon>Chromatiales</taxon>
        <taxon>Ectothiorhodospiraceae</taxon>
        <taxon>Sediminicurvatus</taxon>
    </lineage>
</organism>
<dbReference type="InterPro" id="IPR036527">
    <property type="entry name" value="SCP2_sterol-bd_dom_sf"/>
</dbReference>
<dbReference type="InterPro" id="IPR002577">
    <property type="entry name" value="HTH_HxlR"/>
</dbReference>
<gene>
    <name evidence="5" type="ORF">DEM34_03830</name>
</gene>
<dbReference type="GO" id="GO:0003677">
    <property type="term" value="F:DNA binding"/>
    <property type="evidence" value="ECO:0007669"/>
    <property type="project" value="UniProtKB-KW"/>
</dbReference>
<keyword evidence="3" id="KW-0804">Transcription</keyword>
<evidence type="ECO:0000313" key="5">
    <source>
        <dbReference type="EMBL" id="PWG64934.1"/>
    </source>
</evidence>
<dbReference type="PANTHER" id="PTHR33204:SF18">
    <property type="entry name" value="TRANSCRIPTIONAL REGULATORY PROTEIN"/>
    <property type="match status" value="1"/>
</dbReference>
<dbReference type="InterPro" id="IPR011991">
    <property type="entry name" value="ArsR-like_HTH"/>
</dbReference>
<dbReference type="Gene3D" id="1.10.10.10">
    <property type="entry name" value="Winged helix-like DNA-binding domain superfamily/Winged helix DNA-binding domain"/>
    <property type="match status" value="1"/>
</dbReference>
<dbReference type="PROSITE" id="PS51118">
    <property type="entry name" value="HTH_HXLR"/>
    <property type="match status" value="1"/>
</dbReference>
<evidence type="ECO:0000256" key="3">
    <source>
        <dbReference type="ARBA" id="ARBA00023163"/>
    </source>
</evidence>
<feature type="domain" description="HTH hxlR-type" evidence="4">
    <location>
        <begin position="10"/>
        <end position="107"/>
    </location>
</feature>
<name>A0A2U2N7H8_9GAMM</name>
<dbReference type="EMBL" id="QFFI01000004">
    <property type="protein sequence ID" value="PWG64934.1"/>
    <property type="molecule type" value="Genomic_DNA"/>
</dbReference>
<dbReference type="AlphaFoldDB" id="A0A2U2N7H8"/>
<dbReference type="SUPFAM" id="SSF46785">
    <property type="entry name" value="Winged helix' DNA-binding domain"/>
    <property type="match status" value="1"/>
</dbReference>
<dbReference type="OrthoDB" id="9807069at2"/>
<dbReference type="InterPro" id="IPR036388">
    <property type="entry name" value="WH-like_DNA-bd_sf"/>
</dbReference>
<accession>A0A2U2N7H8</accession>
<dbReference type="SUPFAM" id="SSF55718">
    <property type="entry name" value="SCP-like"/>
    <property type="match status" value="1"/>
</dbReference>
<protein>
    <submittedName>
        <fullName evidence="5">Transcriptional regulator</fullName>
    </submittedName>
</protein>
<dbReference type="RefSeq" id="WP_109676431.1">
    <property type="nucleotide sequence ID" value="NZ_CP086615.1"/>
</dbReference>
<sequence>MSASGYGQFCPVAMASEVLATRWTILILRELLCGSRRFNELRRGLPRISPALLSKRLGELEELGLINRRIDVRSGSPGYELTEAGEELRPVIMSLGRWGHRWLESQLSLRNLDPSLLMWDMRRNLNPAPLPSRRITVQFLYHDVTRGQAKWWLIVDKADVENPVDLCMLDPGNEVDLYVVTDLRTMTAIWMGIETVQSALASGRLDLVGAPELQTTMQAWLGLSPFADEPKRVPAGG</sequence>
<evidence type="ECO:0000256" key="2">
    <source>
        <dbReference type="ARBA" id="ARBA00023125"/>
    </source>
</evidence>
<dbReference type="GO" id="GO:0006355">
    <property type="term" value="P:regulation of DNA-templated transcription"/>
    <property type="evidence" value="ECO:0007669"/>
    <property type="project" value="UniProtKB-ARBA"/>
</dbReference>
<evidence type="ECO:0000256" key="1">
    <source>
        <dbReference type="ARBA" id="ARBA00023015"/>
    </source>
</evidence>
<comment type="caution">
    <text evidence="5">The sequence shown here is derived from an EMBL/GenBank/DDBJ whole genome shotgun (WGS) entry which is preliminary data.</text>
</comment>
<keyword evidence="2" id="KW-0238">DNA-binding</keyword>